<evidence type="ECO:0000313" key="3">
    <source>
        <dbReference type="EMBL" id="OHB10939.1"/>
    </source>
</evidence>
<protein>
    <submittedName>
        <fullName evidence="3">Uncharacterized protein</fullName>
    </submittedName>
</protein>
<keyword evidence="1" id="KW-0175">Coiled coil</keyword>
<accession>A0A1G2UNG4</accession>
<dbReference type="STRING" id="1802772.A3H60_01115"/>
<sequence length="114" mass="12613">MVRMLTGTLTIVLGLLVVACGTSGVQDTTIGQTKARVGQTKAGVDSLEKELDRLKIEVSEISKGVDDQCRRLLPLLRSVILLRPYRENADVRNTVSDIARECRFTPTELKTLEQ</sequence>
<feature type="coiled-coil region" evidence="1">
    <location>
        <begin position="37"/>
        <end position="64"/>
    </location>
</feature>
<dbReference type="PROSITE" id="PS51257">
    <property type="entry name" value="PROKAR_LIPOPROTEIN"/>
    <property type="match status" value="1"/>
</dbReference>
<feature type="chain" id="PRO_5009584738" evidence="2">
    <location>
        <begin position="20"/>
        <end position="114"/>
    </location>
</feature>
<gene>
    <name evidence="3" type="ORF">A3H60_01115</name>
</gene>
<organism evidence="3 4">
    <name type="scientific">Candidatus Zambryskibacteria bacterium RIFCSPLOWO2_02_FULL_44_12b</name>
    <dbReference type="NCBI Taxonomy" id="1802772"/>
    <lineage>
        <taxon>Bacteria</taxon>
        <taxon>Candidatus Zambryskiibacteriota</taxon>
    </lineage>
</organism>
<dbReference type="Proteomes" id="UP000177202">
    <property type="component" value="Unassembled WGS sequence"/>
</dbReference>
<evidence type="ECO:0000256" key="1">
    <source>
        <dbReference type="SAM" id="Coils"/>
    </source>
</evidence>
<name>A0A1G2UNG4_9BACT</name>
<reference evidence="3 4" key="1">
    <citation type="journal article" date="2016" name="Nat. Commun.">
        <title>Thousands of microbial genomes shed light on interconnected biogeochemical processes in an aquifer system.</title>
        <authorList>
            <person name="Anantharaman K."/>
            <person name="Brown C.T."/>
            <person name="Hug L.A."/>
            <person name="Sharon I."/>
            <person name="Castelle C.J."/>
            <person name="Probst A.J."/>
            <person name="Thomas B.C."/>
            <person name="Singh A."/>
            <person name="Wilkins M.J."/>
            <person name="Karaoz U."/>
            <person name="Brodie E.L."/>
            <person name="Williams K.H."/>
            <person name="Hubbard S.S."/>
            <person name="Banfield J.F."/>
        </authorList>
    </citation>
    <scope>NUCLEOTIDE SEQUENCE [LARGE SCALE GENOMIC DNA]</scope>
</reference>
<proteinExistence type="predicted"/>
<dbReference type="EMBL" id="MHWP01000003">
    <property type="protein sequence ID" value="OHB10939.1"/>
    <property type="molecule type" value="Genomic_DNA"/>
</dbReference>
<dbReference type="AlphaFoldDB" id="A0A1G2UNG4"/>
<feature type="signal peptide" evidence="2">
    <location>
        <begin position="1"/>
        <end position="19"/>
    </location>
</feature>
<comment type="caution">
    <text evidence="3">The sequence shown here is derived from an EMBL/GenBank/DDBJ whole genome shotgun (WGS) entry which is preliminary data.</text>
</comment>
<evidence type="ECO:0000313" key="4">
    <source>
        <dbReference type="Proteomes" id="UP000177202"/>
    </source>
</evidence>
<keyword evidence="2" id="KW-0732">Signal</keyword>
<evidence type="ECO:0000256" key="2">
    <source>
        <dbReference type="SAM" id="SignalP"/>
    </source>
</evidence>